<evidence type="ECO:0000256" key="1">
    <source>
        <dbReference type="ARBA" id="ARBA00004141"/>
    </source>
</evidence>
<dbReference type="OrthoDB" id="430207at2759"/>
<feature type="compositionally biased region" description="Polar residues" evidence="6">
    <location>
        <begin position="384"/>
        <end position="395"/>
    </location>
</feature>
<feature type="region of interest" description="Disordered" evidence="6">
    <location>
        <begin position="371"/>
        <end position="395"/>
    </location>
</feature>
<dbReference type="GO" id="GO:0016020">
    <property type="term" value="C:membrane"/>
    <property type="evidence" value="ECO:0007669"/>
    <property type="project" value="UniProtKB-SubCell"/>
</dbReference>
<dbReference type="STRING" id="1088818.A0A2H9ZX97"/>
<comment type="similarity">
    <text evidence="2">Belongs to the peroxisomal membrane protein PXMP2/4 family.</text>
</comment>
<proteinExistence type="inferred from homology"/>
<evidence type="ECO:0000256" key="2">
    <source>
        <dbReference type="ARBA" id="ARBA00006824"/>
    </source>
</evidence>
<protein>
    <recommendedName>
        <fullName evidence="9">Peroxisomal membrane protein 2</fullName>
    </recommendedName>
</protein>
<sequence>MAAVNSAAALTFLAPLFSSIPRHIKCKPSLLLYSSCSFSCVRIATLAIAGSPRPRSLAVVATATDDVDVDVDVFPGHTGESKGQQVVIASNFISRREEEESGFDQPGPSTSQIGDFAFDSGGGGGGGTGFSLSSSSSSSSSSLMKGEDEDKLFDRAINAAIVLAAGTFSITKLLTIDMDYWHGWTLYEILRYAPQHNWTAYEEALKTNPVLAKMMISGVVYSIGDWIAQCYAGKPLFDFDRARMFRSGLTGFALHGSLSHYYYEFCESLFPFQDWWVVPAKVTFDQTAWSATWNSVYYVVLGFLRFESPANIFSELKATFWPMLTAGWKLWPFTHLITYGVIPIEQRLLWVDCVELIWVMILSTYSNEKSEARNSEVGLELSDRSQSSSPEDMRK</sequence>
<dbReference type="AlphaFoldDB" id="A0A2H9ZX97"/>
<evidence type="ECO:0000256" key="5">
    <source>
        <dbReference type="ARBA" id="ARBA00023136"/>
    </source>
</evidence>
<evidence type="ECO:0000313" key="8">
    <source>
        <dbReference type="Proteomes" id="UP000236161"/>
    </source>
</evidence>
<accession>A0A2H9ZX97</accession>
<evidence type="ECO:0000256" key="6">
    <source>
        <dbReference type="SAM" id="MobiDB-lite"/>
    </source>
</evidence>
<dbReference type="EMBL" id="KZ453008">
    <property type="protein sequence ID" value="PKA47896.1"/>
    <property type="molecule type" value="Genomic_DNA"/>
</dbReference>
<keyword evidence="5" id="KW-0472">Membrane</keyword>
<comment type="subcellular location">
    <subcellularLocation>
        <location evidence="1">Membrane</location>
        <topology evidence="1">Multi-pass membrane protein</topology>
    </subcellularLocation>
</comment>
<dbReference type="PANTHER" id="PTHR11266">
    <property type="entry name" value="PEROXISOMAL MEMBRANE PROTEIN 2, PXMP2 MPV17"/>
    <property type="match status" value="1"/>
</dbReference>
<evidence type="ECO:0008006" key="9">
    <source>
        <dbReference type="Google" id="ProtNLM"/>
    </source>
</evidence>
<keyword evidence="3" id="KW-0812">Transmembrane</keyword>
<evidence type="ECO:0000256" key="3">
    <source>
        <dbReference type="ARBA" id="ARBA00022692"/>
    </source>
</evidence>
<dbReference type="Proteomes" id="UP000236161">
    <property type="component" value="Unassembled WGS sequence"/>
</dbReference>
<keyword evidence="8" id="KW-1185">Reference proteome</keyword>
<dbReference type="PANTHER" id="PTHR11266:SF121">
    <property type="entry name" value="OS09G0315000 PROTEIN"/>
    <property type="match status" value="1"/>
</dbReference>
<keyword evidence="4" id="KW-1133">Transmembrane helix</keyword>
<reference evidence="7 8" key="1">
    <citation type="journal article" date="2017" name="Nature">
        <title>The Apostasia genome and the evolution of orchids.</title>
        <authorList>
            <person name="Zhang G.Q."/>
            <person name="Liu K.W."/>
            <person name="Li Z."/>
            <person name="Lohaus R."/>
            <person name="Hsiao Y.Y."/>
            <person name="Niu S.C."/>
            <person name="Wang J.Y."/>
            <person name="Lin Y.C."/>
            <person name="Xu Q."/>
            <person name="Chen L.J."/>
            <person name="Yoshida K."/>
            <person name="Fujiwara S."/>
            <person name="Wang Z.W."/>
            <person name="Zhang Y.Q."/>
            <person name="Mitsuda N."/>
            <person name="Wang M."/>
            <person name="Liu G.H."/>
            <person name="Pecoraro L."/>
            <person name="Huang H.X."/>
            <person name="Xiao X.J."/>
            <person name="Lin M."/>
            <person name="Wu X.Y."/>
            <person name="Wu W.L."/>
            <person name="Chen Y.Y."/>
            <person name="Chang S.B."/>
            <person name="Sakamoto S."/>
            <person name="Ohme-Takagi M."/>
            <person name="Yagi M."/>
            <person name="Zeng S.J."/>
            <person name="Shen C.Y."/>
            <person name="Yeh C.M."/>
            <person name="Luo Y.B."/>
            <person name="Tsai W.C."/>
            <person name="Van de Peer Y."/>
            <person name="Liu Z.J."/>
        </authorList>
    </citation>
    <scope>NUCLEOTIDE SEQUENCE [LARGE SCALE GENOMIC DNA]</scope>
    <source>
        <strain evidence="8">cv. Shenzhen</strain>
        <tissue evidence="7">Stem</tissue>
    </source>
</reference>
<evidence type="ECO:0000256" key="4">
    <source>
        <dbReference type="ARBA" id="ARBA00022989"/>
    </source>
</evidence>
<organism evidence="7 8">
    <name type="scientific">Apostasia shenzhenica</name>
    <dbReference type="NCBI Taxonomy" id="1088818"/>
    <lineage>
        <taxon>Eukaryota</taxon>
        <taxon>Viridiplantae</taxon>
        <taxon>Streptophyta</taxon>
        <taxon>Embryophyta</taxon>
        <taxon>Tracheophyta</taxon>
        <taxon>Spermatophyta</taxon>
        <taxon>Magnoliopsida</taxon>
        <taxon>Liliopsida</taxon>
        <taxon>Asparagales</taxon>
        <taxon>Orchidaceae</taxon>
        <taxon>Apostasioideae</taxon>
        <taxon>Apostasia</taxon>
    </lineage>
</organism>
<dbReference type="GO" id="GO:0005737">
    <property type="term" value="C:cytoplasm"/>
    <property type="evidence" value="ECO:0007669"/>
    <property type="project" value="TreeGrafter"/>
</dbReference>
<dbReference type="InterPro" id="IPR007248">
    <property type="entry name" value="Mpv17_PMP22"/>
</dbReference>
<dbReference type="Pfam" id="PF04117">
    <property type="entry name" value="Mpv17_PMP22"/>
    <property type="match status" value="1"/>
</dbReference>
<gene>
    <name evidence="7" type="ORF">AXF42_Ash016242</name>
</gene>
<name>A0A2H9ZX97_9ASPA</name>
<evidence type="ECO:0000313" key="7">
    <source>
        <dbReference type="EMBL" id="PKA47896.1"/>
    </source>
</evidence>